<dbReference type="SUPFAM" id="SSF56784">
    <property type="entry name" value="HAD-like"/>
    <property type="match status" value="1"/>
</dbReference>
<dbReference type="AlphaFoldDB" id="A0A6J4JM66"/>
<organism evidence="1">
    <name type="scientific">uncultured Coleofasciculus sp</name>
    <dbReference type="NCBI Taxonomy" id="1267456"/>
    <lineage>
        <taxon>Bacteria</taxon>
        <taxon>Bacillati</taxon>
        <taxon>Cyanobacteriota</taxon>
        <taxon>Cyanophyceae</taxon>
        <taxon>Coleofasciculales</taxon>
        <taxon>Coleofasciculaceae</taxon>
        <taxon>Coleofasciculus</taxon>
        <taxon>environmental samples</taxon>
    </lineage>
</organism>
<dbReference type="Gene3D" id="3.40.50.1000">
    <property type="entry name" value="HAD superfamily/HAD-like"/>
    <property type="match status" value="1"/>
</dbReference>
<evidence type="ECO:0000313" key="1">
    <source>
        <dbReference type="EMBL" id="CAA9282232.1"/>
    </source>
</evidence>
<reference evidence="1" key="1">
    <citation type="submission" date="2020-02" db="EMBL/GenBank/DDBJ databases">
        <authorList>
            <person name="Meier V. D."/>
        </authorList>
    </citation>
    <scope>NUCLEOTIDE SEQUENCE</scope>
    <source>
        <strain evidence="1">AVDCRST_MAG92</strain>
    </source>
</reference>
<sequence>MSLLLLDLDNTVGELLDGHKFIQRLCAQRIIARAQGQGAIAYYESLGWKIVGITKQAGVASGKKSLQSCIKEQEEYTLTLLPTLKEIYFCPEFEGKKCFCVTLNKVHDYNQHRASGTFRKPQPGMLNLAIQRHQPDLALTVGE</sequence>
<protein>
    <submittedName>
        <fullName evidence="1">Uncharacterized protein</fullName>
    </submittedName>
</protein>
<gene>
    <name evidence="1" type="ORF">AVDCRST_MAG92-3691</name>
</gene>
<dbReference type="EMBL" id="CADCTM010000619">
    <property type="protein sequence ID" value="CAA9282232.1"/>
    <property type="molecule type" value="Genomic_DNA"/>
</dbReference>
<name>A0A6J4JM66_9CYAN</name>
<proteinExistence type="predicted"/>
<dbReference type="InterPro" id="IPR023214">
    <property type="entry name" value="HAD_sf"/>
</dbReference>
<accession>A0A6J4JM66</accession>
<dbReference type="InterPro" id="IPR036412">
    <property type="entry name" value="HAD-like_sf"/>
</dbReference>